<accession>A0ABN5LLN4</accession>
<keyword evidence="6" id="KW-0239">DNA-directed DNA polymerase</keyword>
<feature type="domain" description="DNA polymerase III delta subunit-like C-terminal" evidence="10">
    <location>
        <begin position="214"/>
        <end position="340"/>
    </location>
</feature>
<organism evidence="11 12">
    <name type="scientific">Streptococcus sobrinus</name>
    <dbReference type="NCBI Taxonomy" id="1310"/>
    <lineage>
        <taxon>Bacteria</taxon>
        <taxon>Bacillati</taxon>
        <taxon>Bacillota</taxon>
        <taxon>Bacilli</taxon>
        <taxon>Lactobacillales</taxon>
        <taxon>Streptococcaceae</taxon>
        <taxon>Streptococcus</taxon>
    </lineage>
</organism>
<evidence type="ECO:0000256" key="1">
    <source>
        <dbReference type="ARBA" id="ARBA00012417"/>
    </source>
</evidence>
<name>A0ABN5LLN4_9STRE</name>
<dbReference type="InterPro" id="IPR048466">
    <property type="entry name" value="DNA_pol3_delta-like_C"/>
</dbReference>
<keyword evidence="4" id="KW-0548">Nucleotidyltransferase</keyword>
<evidence type="ECO:0000256" key="6">
    <source>
        <dbReference type="ARBA" id="ARBA00022932"/>
    </source>
</evidence>
<protein>
    <recommendedName>
        <fullName evidence="2">DNA polymerase III subunit delta</fullName>
        <ecNumber evidence="1">2.7.7.7</ecNumber>
    </recommendedName>
</protein>
<reference evidence="11 12" key="1">
    <citation type="submission" date="2018-05" db="EMBL/GenBank/DDBJ databases">
        <title>Complete genome sequences of Streptococcus sobrinus.</title>
        <authorList>
            <person name="Sales M."/>
            <person name="Jensen P.A."/>
        </authorList>
    </citation>
    <scope>NUCLEOTIDE SEQUENCE [LARGE SCALE GENOMIC DNA]</scope>
    <source>
        <strain evidence="11 12">SL1</strain>
    </source>
</reference>
<gene>
    <name evidence="11" type="ORF">DK182_03050</name>
</gene>
<dbReference type="InterPro" id="IPR008921">
    <property type="entry name" value="DNA_pol3_clamp-load_cplx_C"/>
</dbReference>
<evidence type="ECO:0000256" key="2">
    <source>
        <dbReference type="ARBA" id="ARBA00017703"/>
    </source>
</evidence>
<dbReference type="NCBIfam" id="TIGR01128">
    <property type="entry name" value="holA"/>
    <property type="match status" value="1"/>
</dbReference>
<keyword evidence="12" id="KW-1185">Reference proteome</keyword>
<dbReference type="EMBL" id="CP029490">
    <property type="protein sequence ID" value="AWN20382.1"/>
    <property type="molecule type" value="Genomic_DNA"/>
</dbReference>
<dbReference type="Gene3D" id="3.40.50.300">
    <property type="entry name" value="P-loop containing nucleotide triphosphate hydrolases"/>
    <property type="match status" value="1"/>
</dbReference>
<evidence type="ECO:0000256" key="7">
    <source>
        <dbReference type="ARBA" id="ARBA00034754"/>
    </source>
</evidence>
<keyword evidence="5" id="KW-0235">DNA replication</keyword>
<comment type="similarity">
    <text evidence="7">Belongs to the DNA polymerase HolA subunit family.</text>
</comment>
<evidence type="ECO:0000256" key="5">
    <source>
        <dbReference type="ARBA" id="ARBA00022705"/>
    </source>
</evidence>
<dbReference type="Gene3D" id="1.20.272.10">
    <property type="match status" value="1"/>
</dbReference>
<dbReference type="Proteomes" id="UP000245369">
    <property type="component" value="Chromosome"/>
</dbReference>
<dbReference type="InterPro" id="IPR010372">
    <property type="entry name" value="DNA_pol3_delta_N"/>
</dbReference>
<dbReference type="PANTHER" id="PTHR34388:SF1">
    <property type="entry name" value="DNA POLYMERASE III SUBUNIT DELTA"/>
    <property type="match status" value="1"/>
</dbReference>
<dbReference type="GeneID" id="93923495"/>
<evidence type="ECO:0000313" key="12">
    <source>
        <dbReference type="Proteomes" id="UP000245369"/>
    </source>
</evidence>
<evidence type="ECO:0000256" key="3">
    <source>
        <dbReference type="ARBA" id="ARBA00022679"/>
    </source>
</evidence>
<evidence type="ECO:0000256" key="4">
    <source>
        <dbReference type="ARBA" id="ARBA00022695"/>
    </source>
</evidence>
<dbReference type="Pfam" id="PF21694">
    <property type="entry name" value="DNA_pol3_delta_C"/>
    <property type="match status" value="1"/>
</dbReference>
<sequence>MIAIEEVDALSKEKLPLITLVTGADSGQYSQLKQLFLERVGFDSSDLTYSYFDFSENDFAEAQMDLESLPFFSDEKVVIFDNLLDLTTAKKSYLDDKEAKSLEAYLTNPVETTRLVIFAPGKLDGKRRLVKLVKREAKIFEASQLKEAELRTHFQKLAHQEGLVFSKGVFDQLLIKSNFDFSEIQKNLAFLKAYKADGQIQQTDIDQAIPKTLQDNIFDLTQYILQGKIDQACDLVRDLRLQGEDEIKLIAIMLGKFRLFTQVKILAQAGKNESAMVTQLSELLGRKINPYQVKFALRDSRPLTLSFLKEAMATLISTDYQIKQGKLDKAYLFDLALLKIASAKQRGV</sequence>
<dbReference type="PANTHER" id="PTHR34388">
    <property type="entry name" value="DNA POLYMERASE III SUBUNIT DELTA"/>
    <property type="match status" value="1"/>
</dbReference>
<evidence type="ECO:0000259" key="9">
    <source>
        <dbReference type="Pfam" id="PF06144"/>
    </source>
</evidence>
<evidence type="ECO:0000259" key="10">
    <source>
        <dbReference type="Pfam" id="PF21694"/>
    </source>
</evidence>
<evidence type="ECO:0000256" key="8">
    <source>
        <dbReference type="ARBA" id="ARBA00049244"/>
    </source>
</evidence>
<evidence type="ECO:0000313" key="11">
    <source>
        <dbReference type="EMBL" id="AWN20382.1"/>
    </source>
</evidence>
<dbReference type="EC" id="2.7.7.7" evidence="1"/>
<dbReference type="InterPro" id="IPR027417">
    <property type="entry name" value="P-loop_NTPase"/>
</dbReference>
<comment type="catalytic activity">
    <reaction evidence="8">
        <text>DNA(n) + a 2'-deoxyribonucleoside 5'-triphosphate = DNA(n+1) + diphosphate</text>
        <dbReference type="Rhea" id="RHEA:22508"/>
        <dbReference type="Rhea" id="RHEA-COMP:17339"/>
        <dbReference type="Rhea" id="RHEA-COMP:17340"/>
        <dbReference type="ChEBI" id="CHEBI:33019"/>
        <dbReference type="ChEBI" id="CHEBI:61560"/>
        <dbReference type="ChEBI" id="CHEBI:173112"/>
        <dbReference type="EC" id="2.7.7.7"/>
    </reaction>
</comment>
<proteinExistence type="inferred from homology"/>
<dbReference type="SUPFAM" id="SSF48019">
    <property type="entry name" value="post-AAA+ oligomerization domain-like"/>
    <property type="match status" value="1"/>
</dbReference>
<dbReference type="RefSeq" id="WP_002962422.1">
    <property type="nucleotide sequence ID" value="NZ_CP029490.1"/>
</dbReference>
<dbReference type="Pfam" id="PF06144">
    <property type="entry name" value="DNA_pol3_delta"/>
    <property type="match status" value="1"/>
</dbReference>
<keyword evidence="3" id="KW-0808">Transferase</keyword>
<dbReference type="SUPFAM" id="SSF52540">
    <property type="entry name" value="P-loop containing nucleoside triphosphate hydrolases"/>
    <property type="match status" value="1"/>
</dbReference>
<dbReference type="InterPro" id="IPR005790">
    <property type="entry name" value="DNA_polIII_delta"/>
</dbReference>
<feature type="domain" description="DNA polymerase III delta N-terminal" evidence="9">
    <location>
        <begin position="20"/>
        <end position="142"/>
    </location>
</feature>